<proteinExistence type="predicted"/>
<dbReference type="GO" id="GO:0006355">
    <property type="term" value="P:regulation of DNA-templated transcription"/>
    <property type="evidence" value="ECO:0007669"/>
    <property type="project" value="InterPro"/>
</dbReference>
<dbReference type="Pfam" id="PF25873">
    <property type="entry name" value="WHD_MalT"/>
    <property type="match status" value="1"/>
</dbReference>
<dbReference type="PANTHER" id="PTHR44688:SF25">
    <property type="entry name" value="HTH LUXR-TYPE DOMAIN-CONTAINING PROTEIN"/>
    <property type="match status" value="1"/>
</dbReference>
<dbReference type="InterPro" id="IPR016032">
    <property type="entry name" value="Sig_transdc_resp-reg_C-effctor"/>
</dbReference>
<dbReference type="InterPro" id="IPR011990">
    <property type="entry name" value="TPR-like_helical_dom_sf"/>
</dbReference>
<dbReference type="InterPro" id="IPR036388">
    <property type="entry name" value="WH-like_DNA-bd_sf"/>
</dbReference>
<evidence type="ECO:0000256" key="4">
    <source>
        <dbReference type="SAM" id="MobiDB-lite"/>
    </source>
</evidence>
<dbReference type="SUPFAM" id="SSF46894">
    <property type="entry name" value="C-terminal effector domain of the bipartite response regulators"/>
    <property type="match status" value="1"/>
</dbReference>
<keyword evidence="1" id="KW-0805">Transcription regulation</keyword>
<evidence type="ECO:0000313" key="7">
    <source>
        <dbReference type="Proteomes" id="UP001143463"/>
    </source>
</evidence>
<name>A0A9W6L2P8_9PSEU</name>
<evidence type="ECO:0000256" key="1">
    <source>
        <dbReference type="ARBA" id="ARBA00023015"/>
    </source>
</evidence>
<evidence type="ECO:0000256" key="3">
    <source>
        <dbReference type="ARBA" id="ARBA00023163"/>
    </source>
</evidence>
<dbReference type="EMBL" id="BSFQ01000015">
    <property type="protein sequence ID" value="GLL12617.1"/>
    <property type="molecule type" value="Genomic_DNA"/>
</dbReference>
<feature type="compositionally biased region" description="Basic residues" evidence="4">
    <location>
        <begin position="881"/>
        <end position="890"/>
    </location>
</feature>
<accession>A0A9W6L2P8</accession>
<dbReference type="SUPFAM" id="SSF52540">
    <property type="entry name" value="P-loop containing nucleoside triphosphate hydrolases"/>
    <property type="match status" value="1"/>
</dbReference>
<evidence type="ECO:0000256" key="2">
    <source>
        <dbReference type="ARBA" id="ARBA00023125"/>
    </source>
</evidence>
<dbReference type="InterPro" id="IPR059106">
    <property type="entry name" value="WHD_MalT"/>
</dbReference>
<feature type="domain" description="HTH luxR-type" evidence="5">
    <location>
        <begin position="804"/>
        <end position="869"/>
    </location>
</feature>
<dbReference type="GO" id="GO:0003677">
    <property type="term" value="F:DNA binding"/>
    <property type="evidence" value="ECO:0007669"/>
    <property type="project" value="UniProtKB-KW"/>
</dbReference>
<dbReference type="SMART" id="SM00421">
    <property type="entry name" value="HTH_LUXR"/>
    <property type="match status" value="1"/>
</dbReference>
<sequence length="901" mass="96179">MAIVPETKISVPPLPADTVRRPLLRRELDAVRDVGLVCAPAGYGKTLLLAEWAEAGRPSIDTAWVHLDGDDDDPRLFWGALLAALARCPTVPAGATVRTGPDGRGWDLSAAGRPEFGASVVAALGELDRPVRLVLDDVHELSAPEVLHDVARLLRHRPGTVPVVLAGRWDPPIGLQRLRPQGRLVELRTDRLRLDRDEAEALLRRVGVQLHAEQLDRLYGQTDGWPVGLRFAATALQASSNVEGFLTRFSGVDRVVADYLVGEVLSGLPASSVELLRRTSVSDDVPVALAVELSGREDAGHVLAELESRSALVRRRGRTLETYRVQPLIRSYLRGDLQRRSPRIAGDLHSVAARWWLGQDHPAAALAHAAVAEDPALLVEVVRRVAVPLLVTGQHRALRRALRRAGDTVVAADPSLSVVAALAAHQSGDRPAGVAAARQARRRWPPEPPAQLATLGTIADRLGGLPRIVVREAPPGEADGLPLDEATELLSHVADCAARVREREGPADARPVRRTLDELLVRARRTGRDHLLLQCRATAAAAAAADRDVHAMREHAAHADALAGARGWTASPAALDALALLAHATLLAADPGRALHLVVDALPRAETAEPRLRFALQALQGAALADSGDRPGGLETLQHARVVLGDHDADQVEIALAATVEFDIALRLGHHAAASAVQGWLAGRCGTVGEAVVMRARADVLGGRVDQARATLRGLLDDGPPAVLPATVVEAHLLCSELAIRAEDRFAAALALRDAVGLAEPHDLLRPFVQARPAVRRLLAQQYGTLEVAHTLPGRALVLAPPDGERLDAALSVREQAVLELLPSLESLEEIAADLTVSVNTLKTHVRSIYGKLGVGNRRDAVVVGYEHGLIHRTVSPPRRGTARTGRHVPGRAGGATRRTG</sequence>
<dbReference type="PROSITE" id="PS50043">
    <property type="entry name" value="HTH_LUXR_2"/>
    <property type="match status" value="1"/>
</dbReference>
<organism evidence="6 7">
    <name type="scientific">Pseudonocardia halophobica</name>
    <dbReference type="NCBI Taxonomy" id="29401"/>
    <lineage>
        <taxon>Bacteria</taxon>
        <taxon>Bacillati</taxon>
        <taxon>Actinomycetota</taxon>
        <taxon>Actinomycetes</taxon>
        <taxon>Pseudonocardiales</taxon>
        <taxon>Pseudonocardiaceae</taxon>
        <taxon>Pseudonocardia</taxon>
    </lineage>
</organism>
<reference evidence="6" key="2">
    <citation type="submission" date="2023-01" db="EMBL/GenBank/DDBJ databases">
        <authorList>
            <person name="Sun Q."/>
            <person name="Evtushenko L."/>
        </authorList>
    </citation>
    <scope>NUCLEOTIDE SEQUENCE</scope>
    <source>
        <strain evidence="6">VKM Ac-1069</strain>
    </source>
</reference>
<dbReference type="Gene3D" id="1.25.40.10">
    <property type="entry name" value="Tetratricopeptide repeat domain"/>
    <property type="match status" value="1"/>
</dbReference>
<dbReference type="InterPro" id="IPR000792">
    <property type="entry name" value="Tscrpt_reg_LuxR_C"/>
</dbReference>
<keyword evidence="2" id="KW-0238">DNA-binding</keyword>
<dbReference type="Pfam" id="PF00196">
    <property type="entry name" value="GerE"/>
    <property type="match status" value="1"/>
</dbReference>
<dbReference type="PANTHER" id="PTHR44688">
    <property type="entry name" value="DNA-BINDING TRANSCRIPTIONAL ACTIVATOR DEVR_DOSR"/>
    <property type="match status" value="1"/>
</dbReference>
<feature type="region of interest" description="Disordered" evidence="4">
    <location>
        <begin position="876"/>
        <end position="901"/>
    </location>
</feature>
<dbReference type="InterPro" id="IPR027417">
    <property type="entry name" value="P-loop_NTPase"/>
</dbReference>
<dbReference type="Gene3D" id="1.10.10.10">
    <property type="entry name" value="Winged helix-like DNA-binding domain superfamily/Winged helix DNA-binding domain"/>
    <property type="match status" value="1"/>
</dbReference>
<evidence type="ECO:0000313" key="6">
    <source>
        <dbReference type="EMBL" id="GLL12617.1"/>
    </source>
</evidence>
<evidence type="ECO:0000259" key="5">
    <source>
        <dbReference type="PROSITE" id="PS50043"/>
    </source>
</evidence>
<comment type="caution">
    <text evidence="6">The sequence shown here is derived from an EMBL/GenBank/DDBJ whole genome shotgun (WGS) entry which is preliminary data.</text>
</comment>
<dbReference type="Proteomes" id="UP001143463">
    <property type="component" value="Unassembled WGS sequence"/>
</dbReference>
<dbReference type="AlphaFoldDB" id="A0A9W6L2P8"/>
<dbReference type="RefSeq" id="WP_037047739.1">
    <property type="nucleotide sequence ID" value="NZ_BAAAUZ010000073.1"/>
</dbReference>
<reference evidence="6" key="1">
    <citation type="journal article" date="2014" name="Int. J. Syst. Evol. Microbiol.">
        <title>Complete genome sequence of Corynebacterium casei LMG S-19264T (=DSM 44701T), isolated from a smear-ripened cheese.</title>
        <authorList>
            <consortium name="US DOE Joint Genome Institute (JGI-PGF)"/>
            <person name="Walter F."/>
            <person name="Albersmeier A."/>
            <person name="Kalinowski J."/>
            <person name="Ruckert C."/>
        </authorList>
    </citation>
    <scope>NUCLEOTIDE SEQUENCE</scope>
    <source>
        <strain evidence="6">VKM Ac-1069</strain>
    </source>
</reference>
<keyword evidence="3" id="KW-0804">Transcription</keyword>
<keyword evidence="7" id="KW-1185">Reference proteome</keyword>
<protein>
    <submittedName>
        <fullName evidence="6">LuxR family transcriptional regulator</fullName>
    </submittedName>
</protein>
<gene>
    <name evidence="6" type="ORF">GCM10017577_37580</name>
</gene>